<dbReference type="RefSeq" id="WP_381328442.1">
    <property type="nucleotide sequence ID" value="NZ_JBHTMM010000024.1"/>
</dbReference>
<name>A0ABW3XFK2_9ACTN</name>
<dbReference type="EMBL" id="JBHTMM010000024">
    <property type="protein sequence ID" value="MFD1308213.1"/>
    <property type="molecule type" value="Genomic_DNA"/>
</dbReference>
<evidence type="ECO:0000313" key="1">
    <source>
        <dbReference type="EMBL" id="MFD1308213.1"/>
    </source>
</evidence>
<gene>
    <name evidence="1" type="ORF">ACFQ5X_20430</name>
</gene>
<organism evidence="1 2">
    <name type="scientific">Streptomyces kaempferi</name>
    <dbReference type="NCBI Taxonomy" id="333725"/>
    <lineage>
        <taxon>Bacteria</taxon>
        <taxon>Bacillati</taxon>
        <taxon>Actinomycetota</taxon>
        <taxon>Actinomycetes</taxon>
        <taxon>Kitasatosporales</taxon>
        <taxon>Streptomycetaceae</taxon>
        <taxon>Streptomyces</taxon>
    </lineage>
</organism>
<sequence length="72" mass="7972">MESIHRPRGRTLWTSRRPAVPPSRLGGRLAEWCRGSLTGAVQRTGHGAQYASRARADAFRQADVIRITSRSA</sequence>
<reference evidence="2" key="1">
    <citation type="journal article" date="2019" name="Int. J. Syst. Evol. Microbiol.">
        <title>The Global Catalogue of Microorganisms (GCM) 10K type strain sequencing project: providing services to taxonomists for standard genome sequencing and annotation.</title>
        <authorList>
            <consortium name="The Broad Institute Genomics Platform"/>
            <consortium name="The Broad Institute Genome Sequencing Center for Infectious Disease"/>
            <person name="Wu L."/>
            <person name="Ma J."/>
        </authorList>
    </citation>
    <scope>NUCLEOTIDE SEQUENCE [LARGE SCALE GENOMIC DNA]</scope>
    <source>
        <strain evidence="2">CGMCC 4.7020</strain>
    </source>
</reference>
<evidence type="ECO:0000313" key="2">
    <source>
        <dbReference type="Proteomes" id="UP001597058"/>
    </source>
</evidence>
<protein>
    <recommendedName>
        <fullName evidence="3">Transposase</fullName>
    </recommendedName>
</protein>
<proteinExistence type="predicted"/>
<accession>A0ABW3XFK2</accession>
<evidence type="ECO:0008006" key="3">
    <source>
        <dbReference type="Google" id="ProtNLM"/>
    </source>
</evidence>
<keyword evidence="2" id="KW-1185">Reference proteome</keyword>
<dbReference type="Proteomes" id="UP001597058">
    <property type="component" value="Unassembled WGS sequence"/>
</dbReference>
<comment type="caution">
    <text evidence="1">The sequence shown here is derived from an EMBL/GenBank/DDBJ whole genome shotgun (WGS) entry which is preliminary data.</text>
</comment>